<proteinExistence type="predicted"/>
<dbReference type="RefSeq" id="WP_123919635.1">
    <property type="nucleotide sequence ID" value="NZ_RKRA01000001.1"/>
</dbReference>
<evidence type="ECO:0000313" key="2">
    <source>
        <dbReference type="Proteomes" id="UP000280726"/>
    </source>
</evidence>
<sequence>MSIAFEEGRTDVVTAVVTLMDGATRRPVRGDVDVALWDVAAGQARPVAVVRNLSGQAVVLNAPPGEDLTFRFGTERSIYRGPVLLTVNPAADGVRHVVALERRPDAPFDDVATLVRGVVVRSPGGAPVPVEGAAVSAAAPGPGRQFPATTDERGAFALVVELRPPAPDEPAEIDVVLTVTKDGLPTRTLAVQLQHGRHHVFTAPIDLDDAVVPPIHVRAGP</sequence>
<name>A0A3N4ZA55_9MICO</name>
<organism evidence="1 2">
    <name type="scientific">Georgenia muralis</name>
    <dbReference type="NCBI Taxonomy" id="154117"/>
    <lineage>
        <taxon>Bacteria</taxon>
        <taxon>Bacillati</taxon>
        <taxon>Actinomycetota</taxon>
        <taxon>Actinomycetes</taxon>
        <taxon>Micrococcales</taxon>
        <taxon>Bogoriellaceae</taxon>
        <taxon>Georgenia</taxon>
    </lineage>
</organism>
<gene>
    <name evidence="1" type="ORF">EDD32_3554</name>
</gene>
<dbReference type="OrthoDB" id="5191175at2"/>
<dbReference type="AlphaFoldDB" id="A0A3N4ZA55"/>
<dbReference type="Proteomes" id="UP000280726">
    <property type="component" value="Unassembled WGS sequence"/>
</dbReference>
<keyword evidence="2" id="KW-1185">Reference proteome</keyword>
<comment type="caution">
    <text evidence="1">The sequence shown here is derived from an EMBL/GenBank/DDBJ whole genome shotgun (WGS) entry which is preliminary data.</text>
</comment>
<reference evidence="1 2" key="1">
    <citation type="submission" date="2018-11" db="EMBL/GenBank/DDBJ databases">
        <title>Sequencing the genomes of 1000 actinobacteria strains.</title>
        <authorList>
            <person name="Klenk H.-P."/>
        </authorList>
    </citation>
    <scope>NUCLEOTIDE SEQUENCE [LARGE SCALE GENOMIC DNA]</scope>
    <source>
        <strain evidence="1 2">DSM 14418</strain>
    </source>
</reference>
<protein>
    <submittedName>
        <fullName evidence="1">Uncharacterized protein</fullName>
    </submittedName>
</protein>
<accession>A0A3N4ZA55</accession>
<evidence type="ECO:0000313" key="1">
    <source>
        <dbReference type="EMBL" id="RPF29003.1"/>
    </source>
</evidence>
<dbReference type="EMBL" id="RKRA01000001">
    <property type="protein sequence ID" value="RPF29003.1"/>
    <property type="molecule type" value="Genomic_DNA"/>
</dbReference>